<feature type="domain" description="N-acetyltransferase" evidence="2">
    <location>
        <begin position="6"/>
        <end position="140"/>
    </location>
</feature>
<reference evidence="3 4" key="1">
    <citation type="submission" date="2017-09" db="EMBL/GenBank/DDBJ databases">
        <authorList>
            <person name="Ehlers B."/>
            <person name="Leendertz F.H."/>
        </authorList>
    </citation>
    <scope>NUCLEOTIDE SEQUENCE [LARGE SCALE GENOMIC DNA]</scope>
    <source>
        <strain evidence="3 4">CGMCC 4.6857</strain>
    </source>
</reference>
<proteinExistence type="predicted"/>
<dbReference type="OrthoDB" id="3216107at2"/>
<dbReference type="Gene3D" id="3.40.630.30">
    <property type="match status" value="1"/>
</dbReference>
<dbReference type="Pfam" id="PF13673">
    <property type="entry name" value="Acetyltransf_10"/>
    <property type="match status" value="1"/>
</dbReference>
<feature type="transmembrane region" description="Helical" evidence="1">
    <location>
        <begin position="12"/>
        <end position="30"/>
    </location>
</feature>
<evidence type="ECO:0000259" key="2">
    <source>
        <dbReference type="PROSITE" id="PS51186"/>
    </source>
</evidence>
<keyword evidence="1" id="KW-0812">Transmembrane</keyword>
<keyword evidence="1" id="KW-0472">Membrane</keyword>
<evidence type="ECO:0000313" key="3">
    <source>
        <dbReference type="EMBL" id="SNY46086.1"/>
    </source>
</evidence>
<organism evidence="3 4">
    <name type="scientific">Paractinoplanes atraurantiacus</name>
    <dbReference type="NCBI Taxonomy" id="1036182"/>
    <lineage>
        <taxon>Bacteria</taxon>
        <taxon>Bacillati</taxon>
        <taxon>Actinomycetota</taxon>
        <taxon>Actinomycetes</taxon>
        <taxon>Micromonosporales</taxon>
        <taxon>Micromonosporaceae</taxon>
        <taxon>Paractinoplanes</taxon>
    </lineage>
</organism>
<keyword evidence="1" id="KW-1133">Transmembrane helix</keyword>
<evidence type="ECO:0000256" key="1">
    <source>
        <dbReference type="SAM" id="Phobius"/>
    </source>
</evidence>
<dbReference type="PROSITE" id="PS51186">
    <property type="entry name" value="GNAT"/>
    <property type="match status" value="1"/>
</dbReference>
<dbReference type="InterPro" id="IPR016181">
    <property type="entry name" value="Acyl_CoA_acyltransferase"/>
</dbReference>
<accession>A0A285IG69</accession>
<dbReference type="PANTHER" id="PTHR43233">
    <property type="entry name" value="FAMILY N-ACETYLTRANSFERASE, PUTATIVE (AFU_ORTHOLOGUE AFUA_6G03350)-RELATED"/>
    <property type="match status" value="1"/>
</dbReference>
<dbReference type="RefSeq" id="WP_097321516.1">
    <property type="nucleotide sequence ID" value="NZ_OBDY01000007.1"/>
</dbReference>
<keyword evidence="3" id="KW-0808">Transferase</keyword>
<dbReference type="EMBL" id="OBDY01000007">
    <property type="protein sequence ID" value="SNY46086.1"/>
    <property type="molecule type" value="Genomic_DNA"/>
</dbReference>
<gene>
    <name evidence="3" type="ORF">SAMN05421748_107363</name>
</gene>
<keyword evidence="4" id="KW-1185">Reference proteome</keyword>
<name>A0A285IG69_9ACTN</name>
<sequence>MEGSWQISHDAAGVPVADLVALFGAAWWAADRTEDDTRRMLARSDVVVAVTERRSGRLAGFARALTDETYLAVILDVVVAADLRGAGLGALIMESVLGHPCLAGVASVELVCQPEMMAFYHRWGFTEQVGRSRLMRRSAG</sequence>
<protein>
    <submittedName>
        <fullName evidence="3">Acetyltransferase (GNAT) domain-containing protein</fullName>
    </submittedName>
</protein>
<dbReference type="InterPro" id="IPR053144">
    <property type="entry name" value="Acetyltransferase_Butenolide"/>
</dbReference>
<dbReference type="AlphaFoldDB" id="A0A285IG69"/>
<evidence type="ECO:0000313" key="4">
    <source>
        <dbReference type="Proteomes" id="UP000219612"/>
    </source>
</evidence>
<dbReference type="PANTHER" id="PTHR43233:SF1">
    <property type="entry name" value="FAMILY N-ACETYLTRANSFERASE, PUTATIVE (AFU_ORTHOLOGUE AFUA_6G03350)-RELATED"/>
    <property type="match status" value="1"/>
</dbReference>
<dbReference type="InterPro" id="IPR000182">
    <property type="entry name" value="GNAT_dom"/>
</dbReference>
<dbReference type="Proteomes" id="UP000219612">
    <property type="component" value="Unassembled WGS sequence"/>
</dbReference>
<dbReference type="GO" id="GO:0016747">
    <property type="term" value="F:acyltransferase activity, transferring groups other than amino-acyl groups"/>
    <property type="evidence" value="ECO:0007669"/>
    <property type="project" value="InterPro"/>
</dbReference>
<dbReference type="SUPFAM" id="SSF55729">
    <property type="entry name" value="Acyl-CoA N-acyltransferases (Nat)"/>
    <property type="match status" value="1"/>
</dbReference>